<dbReference type="PANTHER" id="PTHR11735">
    <property type="entry name" value="TRNA N6-ADENOSINE THREONYLCARBAMOYLTRANSFERASE"/>
    <property type="match status" value="1"/>
</dbReference>
<evidence type="ECO:0000259" key="1">
    <source>
        <dbReference type="Pfam" id="PF00814"/>
    </source>
</evidence>
<gene>
    <name evidence="2" type="primary">tsaB</name>
    <name evidence="2" type="ORF">JQV55_07715</name>
</gene>
<evidence type="ECO:0000313" key="3">
    <source>
        <dbReference type="Proteomes" id="UP000732193"/>
    </source>
</evidence>
<dbReference type="SUPFAM" id="SSF53067">
    <property type="entry name" value="Actin-like ATPase domain"/>
    <property type="match status" value="1"/>
</dbReference>
<dbReference type="AlphaFoldDB" id="A0AAE3B5N6"/>
<dbReference type="GO" id="GO:0005829">
    <property type="term" value="C:cytosol"/>
    <property type="evidence" value="ECO:0007669"/>
    <property type="project" value="TreeGrafter"/>
</dbReference>
<dbReference type="EMBL" id="JAFBRM010000001">
    <property type="protein sequence ID" value="MBM1713442.1"/>
    <property type="molecule type" value="Genomic_DNA"/>
</dbReference>
<dbReference type="InterPro" id="IPR022496">
    <property type="entry name" value="T6A_TsaB"/>
</dbReference>
<keyword evidence="3" id="KW-1185">Reference proteome</keyword>
<dbReference type="NCBIfam" id="TIGR03725">
    <property type="entry name" value="T6A_YeaZ"/>
    <property type="match status" value="1"/>
</dbReference>
<dbReference type="Pfam" id="PF00814">
    <property type="entry name" value="TsaD"/>
    <property type="match status" value="1"/>
</dbReference>
<protein>
    <submittedName>
        <fullName evidence="2">tRNA (Adenosine(37)-N6)-threonylcarbamoyltransferase complex dimerization subunit type 1 TsaB</fullName>
    </submittedName>
</protein>
<sequence length="201" mass="20351">MSPLILAFDTSAAHCAAAVLSGDEVLQSAQEPMAKGQAERLLGLCQDLLAQAGVEFSALDAIGVGIGPGNFTGIRISVSAARGLALGLGIKAVGVSAFDALQFGQTGPCACAVDGRRDQVFFKTYGQPTQTAPALKDLAALPAFAGPLIGHGGDAPAFPVAQAIARITATRFATETARPAPLYLRPADAAPARDKAPAILT</sequence>
<evidence type="ECO:0000313" key="2">
    <source>
        <dbReference type="EMBL" id="MBM1713442.1"/>
    </source>
</evidence>
<reference evidence="2 3" key="1">
    <citation type="submission" date="2021-01" db="EMBL/GenBank/DDBJ databases">
        <title>Diatom-associated Roseobacters Show Island Model of Population Structure.</title>
        <authorList>
            <person name="Qu L."/>
            <person name="Feng X."/>
            <person name="Chen Y."/>
            <person name="Li L."/>
            <person name="Wang X."/>
            <person name="Hu Z."/>
            <person name="Wang H."/>
            <person name="Luo H."/>
        </authorList>
    </citation>
    <scope>NUCLEOTIDE SEQUENCE [LARGE SCALE GENOMIC DNA]</scope>
    <source>
        <strain evidence="2 3">TR60-84</strain>
    </source>
</reference>
<proteinExistence type="predicted"/>
<dbReference type="GO" id="GO:0002949">
    <property type="term" value="P:tRNA threonylcarbamoyladenosine modification"/>
    <property type="evidence" value="ECO:0007669"/>
    <property type="project" value="InterPro"/>
</dbReference>
<organism evidence="2 3">
    <name type="scientific">Sulfitobacter geojensis</name>
    <dbReference type="NCBI Taxonomy" id="1342299"/>
    <lineage>
        <taxon>Bacteria</taxon>
        <taxon>Pseudomonadati</taxon>
        <taxon>Pseudomonadota</taxon>
        <taxon>Alphaproteobacteria</taxon>
        <taxon>Rhodobacterales</taxon>
        <taxon>Roseobacteraceae</taxon>
        <taxon>Sulfitobacter</taxon>
    </lineage>
</organism>
<dbReference type="InterPro" id="IPR000905">
    <property type="entry name" value="Gcp-like_dom"/>
</dbReference>
<dbReference type="RefSeq" id="WP_203241772.1">
    <property type="nucleotide sequence ID" value="NZ_CANKZB010000002.1"/>
</dbReference>
<comment type="caution">
    <text evidence="2">The sequence shown here is derived from an EMBL/GenBank/DDBJ whole genome shotgun (WGS) entry which is preliminary data.</text>
</comment>
<dbReference type="Proteomes" id="UP000732193">
    <property type="component" value="Unassembled WGS sequence"/>
</dbReference>
<feature type="domain" description="Gcp-like" evidence="1">
    <location>
        <begin position="34"/>
        <end position="125"/>
    </location>
</feature>
<dbReference type="InterPro" id="IPR043129">
    <property type="entry name" value="ATPase_NBD"/>
</dbReference>
<accession>A0AAE3B5N6</accession>
<dbReference type="Gene3D" id="3.30.420.40">
    <property type="match status" value="1"/>
</dbReference>
<dbReference type="PANTHER" id="PTHR11735:SF11">
    <property type="entry name" value="TRNA THREONYLCARBAMOYLADENOSINE BIOSYNTHESIS PROTEIN TSAB"/>
    <property type="match status" value="1"/>
</dbReference>
<name>A0AAE3B5N6_9RHOB</name>